<gene>
    <name evidence="2" type="ORF">H2200_007403</name>
</gene>
<keyword evidence="3" id="KW-1185">Reference proteome</keyword>
<comment type="caution">
    <text evidence="2">The sequence shown here is derived from an EMBL/GenBank/DDBJ whole genome shotgun (WGS) entry which is preliminary data.</text>
</comment>
<proteinExistence type="predicted"/>
<dbReference type="EMBL" id="JAPDRK010000010">
    <property type="protein sequence ID" value="KAJ9608415.1"/>
    <property type="molecule type" value="Genomic_DNA"/>
</dbReference>
<protein>
    <submittedName>
        <fullName evidence="2">Uncharacterized protein</fullName>
    </submittedName>
</protein>
<reference evidence="2" key="1">
    <citation type="submission" date="2022-10" db="EMBL/GenBank/DDBJ databases">
        <title>Culturing micro-colonial fungi from biological soil crusts in the Mojave desert and describing Neophaeococcomyces mojavensis, and introducing the new genera and species Taxawa tesnikishii.</title>
        <authorList>
            <person name="Kurbessoian T."/>
            <person name="Stajich J.E."/>
        </authorList>
    </citation>
    <scope>NUCLEOTIDE SEQUENCE</scope>
    <source>
        <strain evidence="2">TK_41</strain>
    </source>
</reference>
<evidence type="ECO:0000313" key="3">
    <source>
        <dbReference type="Proteomes" id="UP001172673"/>
    </source>
</evidence>
<evidence type="ECO:0000313" key="2">
    <source>
        <dbReference type="EMBL" id="KAJ9608415.1"/>
    </source>
</evidence>
<dbReference type="Proteomes" id="UP001172673">
    <property type="component" value="Unassembled WGS sequence"/>
</dbReference>
<organism evidence="2 3">
    <name type="scientific">Cladophialophora chaetospira</name>
    <dbReference type="NCBI Taxonomy" id="386627"/>
    <lineage>
        <taxon>Eukaryota</taxon>
        <taxon>Fungi</taxon>
        <taxon>Dikarya</taxon>
        <taxon>Ascomycota</taxon>
        <taxon>Pezizomycotina</taxon>
        <taxon>Eurotiomycetes</taxon>
        <taxon>Chaetothyriomycetidae</taxon>
        <taxon>Chaetothyriales</taxon>
        <taxon>Herpotrichiellaceae</taxon>
        <taxon>Cladophialophora</taxon>
    </lineage>
</organism>
<sequence>MPEFTLPLRPASTNRRLIRKDTKPNLRAVAAAAAAATEPDSAGNTPRSGESHSRLKSANPEPARELKHATSPSQLGPAGTNKVLKPALRKKTTRADLKGSLHALTTQAHQDRSAEAEQAAKEEGLALVEEHLKNKATTKEMVESMSNTRLKPRQSTPLLRKAAKDEIVQGTLKTLTPSGVRVHIYLVVSFRTLETQGAPIASITILANDLSTLAAFSAELQVEHSSTIGTILLRSKEPRQWLFQSRPPPGGEGGSTSQANEYSRACSGEDAELIYEGFLAFLKRKGQLEAARAIEATQQKQMRVQEIPEQVAQYTVEDGKRESAEVHVLGAVNIFGDVVILF</sequence>
<accession>A0AA38X7Q8</accession>
<dbReference type="AlphaFoldDB" id="A0AA38X7Q8"/>
<feature type="region of interest" description="Disordered" evidence="1">
    <location>
        <begin position="243"/>
        <end position="262"/>
    </location>
</feature>
<feature type="region of interest" description="Disordered" evidence="1">
    <location>
        <begin position="1"/>
        <end position="87"/>
    </location>
</feature>
<name>A0AA38X7Q8_9EURO</name>
<evidence type="ECO:0000256" key="1">
    <source>
        <dbReference type="SAM" id="MobiDB-lite"/>
    </source>
</evidence>